<dbReference type="GeneID" id="107906737"/>
<dbReference type="Pfam" id="PF00078">
    <property type="entry name" value="RVT_1"/>
    <property type="match status" value="1"/>
</dbReference>
<name>A0A1U8JGE2_GOSHI</name>
<dbReference type="PANTHER" id="PTHR24559:SF432">
    <property type="entry name" value="RNA-DIRECTED DNA POLYMERASE HOMOLOG"/>
    <property type="match status" value="1"/>
</dbReference>
<feature type="domain" description="Reverse transcriptase" evidence="1">
    <location>
        <begin position="268"/>
        <end position="404"/>
    </location>
</feature>
<evidence type="ECO:0000313" key="2">
    <source>
        <dbReference type="Proteomes" id="UP000818029"/>
    </source>
</evidence>
<proteinExistence type="predicted"/>
<reference evidence="2" key="1">
    <citation type="journal article" date="2020" name="Nat. Genet.">
        <title>Genomic diversifications of five Gossypium allopolyploid species and their impact on cotton improvement.</title>
        <authorList>
            <person name="Chen Z.J."/>
            <person name="Sreedasyam A."/>
            <person name="Ando A."/>
            <person name="Song Q."/>
            <person name="De Santiago L.M."/>
            <person name="Hulse-Kemp A.M."/>
            <person name="Ding M."/>
            <person name="Ye W."/>
            <person name="Kirkbride R.C."/>
            <person name="Jenkins J."/>
            <person name="Plott C."/>
            <person name="Lovell J."/>
            <person name="Lin Y.M."/>
            <person name="Vaughn R."/>
            <person name="Liu B."/>
            <person name="Simpson S."/>
            <person name="Scheffler B.E."/>
            <person name="Wen L."/>
            <person name="Saski C.A."/>
            <person name="Grover C.E."/>
            <person name="Hu G."/>
            <person name="Conover J.L."/>
            <person name="Carlson J.W."/>
            <person name="Shu S."/>
            <person name="Boston L.B."/>
            <person name="Williams M."/>
            <person name="Peterson D.G."/>
            <person name="McGee K."/>
            <person name="Jones D.C."/>
            <person name="Wendel J.F."/>
            <person name="Stelly D.M."/>
            <person name="Grimwood J."/>
            <person name="Schmutz J."/>
        </authorList>
    </citation>
    <scope>NUCLEOTIDE SEQUENCE [LARGE SCALE GENOMIC DNA]</scope>
    <source>
        <strain evidence="2">cv. TM-1</strain>
    </source>
</reference>
<dbReference type="OrthoDB" id="1001581at2759"/>
<dbReference type="InterPro" id="IPR053134">
    <property type="entry name" value="RNA-dir_DNA_polymerase"/>
</dbReference>
<dbReference type="Proteomes" id="UP000818029">
    <property type="component" value="Chromosome D08"/>
</dbReference>
<organism evidence="2 3">
    <name type="scientific">Gossypium hirsutum</name>
    <name type="common">Upland cotton</name>
    <name type="synonym">Gossypium mexicanum</name>
    <dbReference type="NCBI Taxonomy" id="3635"/>
    <lineage>
        <taxon>Eukaryota</taxon>
        <taxon>Viridiplantae</taxon>
        <taxon>Streptophyta</taxon>
        <taxon>Embryophyta</taxon>
        <taxon>Tracheophyta</taxon>
        <taxon>Spermatophyta</taxon>
        <taxon>Magnoliopsida</taxon>
        <taxon>eudicotyledons</taxon>
        <taxon>Gunneridae</taxon>
        <taxon>Pentapetalae</taxon>
        <taxon>rosids</taxon>
        <taxon>malvids</taxon>
        <taxon>Malvales</taxon>
        <taxon>Malvaceae</taxon>
        <taxon>Malvoideae</taxon>
        <taxon>Gossypium</taxon>
    </lineage>
</organism>
<accession>A0A1U8JGE2</accession>
<protein>
    <recommendedName>
        <fullName evidence="1">Reverse transcriptase domain-containing protein</fullName>
    </recommendedName>
</protein>
<dbReference type="KEGG" id="ghi:107906737"/>
<dbReference type="InterPro" id="IPR000477">
    <property type="entry name" value="RT_dom"/>
</dbReference>
<keyword evidence="2" id="KW-1185">Reference proteome</keyword>
<dbReference type="InterPro" id="IPR043128">
    <property type="entry name" value="Rev_trsase/Diguanyl_cyclase"/>
</dbReference>
<dbReference type="PANTHER" id="PTHR24559">
    <property type="entry name" value="TRANSPOSON TY3-I GAG-POL POLYPROTEIN"/>
    <property type="match status" value="1"/>
</dbReference>
<dbReference type="SUPFAM" id="SSF56672">
    <property type="entry name" value="DNA/RNA polymerases"/>
    <property type="match status" value="1"/>
</dbReference>
<dbReference type="STRING" id="3635.A0A1U8JGE2"/>
<gene>
    <name evidence="3" type="primary">LOC107906737</name>
</gene>
<dbReference type="Gene3D" id="3.30.70.270">
    <property type="match status" value="1"/>
</dbReference>
<reference evidence="3" key="2">
    <citation type="submission" date="2025-08" db="UniProtKB">
        <authorList>
            <consortium name="RefSeq"/>
        </authorList>
    </citation>
    <scope>IDENTIFICATION</scope>
</reference>
<dbReference type="CDD" id="cd01647">
    <property type="entry name" value="RT_LTR"/>
    <property type="match status" value="1"/>
</dbReference>
<dbReference type="AlphaFoldDB" id="A0A1U8JGE2"/>
<dbReference type="RefSeq" id="XP_016689321.1">
    <property type="nucleotide sequence ID" value="XM_016833832.1"/>
</dbReference>
<dbReference type="PaxDb" id="3635-A0A1U8JGE2"/>
<evidence type="ECO:0000259" key="1">
    <source>
        <dbReference type="Pfam" id="PF00078"/>
    </source>
</evidence>
<sequence length="405" mass="47344">MPQQNNINNMKDDHLYPFLSDSRRLNMIFSLKRFLDVLKQLHINIPLVEALEQMRSYVKFMKDILSKKRRLGEFEIVALTEGCTTMLMNKLPSKMKDPGSFTILCSIGNHYLEFEAGQNMPIILGRPFFAIGENEECHTIGLIERTVEEEFNRICHNNSDNNKDSLERIGEKELGWNLADIKAISPAFCMHKILLEDCHSNSIDQQRKLNPIMKEVVKKEIIKWLDAYIIYPISDSSWVSPIQCVPKKVGVLVVSNGNNELIQTRMITGWRMYMEYWKLNKGTRKEHFLLPFIDQVLDRLARKAFYYFLNGYSGYNQIAIAPNDQEKTTFTCPYDTFAFRWMPFRLCNAPTTFQHCMMAIFLDMVEKFLEVFMEDFSVFGNDFEDCLKNLELVLCHCEETSFVLN</sequence>
<dbReference type="Gene3D" id="3.10.10.10">
    <property type="entry name" value="HIV Type 1 Reverse Transcriptase, subunit A, domain 1"/>
    <property type="match status" value="1"/>
</dbReference>
<dbReference type="InterPro" id="IPR043502">
    <property type="entry name" value="DNA/RNA_pol_sf"/>
</dbReference>
<evidence type="ECO:0000313" key="3">
    <source>
        <dbReference type="RefSeq" id="XP_016689321.1"/>
    </source>
</evidence>